<dbReference type="Pfam" id="PF10646">
    <property type="entry name" value="Germane"/>
    <property type="match status" value="1"/>
</dbReference>
<dbReference type="RefSeq" id="WP_309796329.1">
    <property type="nucleotide sequence ID" value="NZ_BAAAHY010000006.1"/>
</dbReference>
<reference evidence="4 5" key="1">
    <citation type="submission" date="2023-07" db="EMBL/GenBank/DDBJ databases">
        <title>Sequencing the genomes of 1000 actinobacteria strains.</title>
        <authorList>
            <person name="Klenk H.-P."/>
        </authorList>
    </citation>
    <scope>NUCLEOTIDE SEQUENCE [LARGE SCALE GENOMIC DNA]</scope>
    <source>
        <strain evidence="4 5">DSM 14555</strain>
    </source>
</reference>
<dbReference type="Pfam" id="PF25976">
    <property type="entry name" value="LpqB_N"/>
    <property type="match status" value="1"/>
</dbReference>
<accession>A0ABU1J850</accession>
<sequence>MNRRNRGSLVLMSMLLCLAAIAGCASIPTGGPVSKSEVSTTGEVQQNTNFKPVPPSAGADQTAIINGFINAATGFSDNFQVARKYLTAAAANAWKNDQRTVVYRGQPNISRNGTENDYKVELDVDSVLDADGIRTPAESGPSGTIQFGLMKVDGEWRINSLPDGVILAKAYFQTIFNAYSLYFYDPTFTYTVPDVRWFPGGSNSVATMIVRNLVNGPAPYLKGAVASAFPDGIRLARDTVPISSSTATVDLSAGPLQAASLQARQQMQAQLSETLSRGLNTVTNVVMRADQVPVDVGDTGQSQASQIHAPQTPSRQIGVSQNELVYLENGAISAIPGMPSVARLQPAVPAQSYSSFAKDGPVAFLNGDRTSLYTIAPGKAESVAMTGVPLTPPSFSPSNWVWSAAADGSGRVFASNAAQNNGATVQTVTLTMEWLKGRTVSSLRVSRDGTRIMVVSSAAGQSQVHLTGILRQDNSLASPPRDLTVPIGMFLDTVTFTLGYWGDETKMIVMAPGTGDVVATKLSLSADPKPLPALTGMQRLSVGNVTSDVSDIYAQTSSGSVFVQSNTGWQERPDLKGISDLAFAG</sequence>
<keyword evidence="2" id="KW-0732">Signal</keyword>
<dbReference type="InterPro" id="IPR059026">
    <property type="entry name" value="LpqB_N"/>
</dbReference>
<evidence type="ECO:0000313" key="5">
    <source>
        <dbReference type="Proteomes" id="UP001185069"/>
    </source>
</evidence>
<feature type="chain" id="PRO_5047533001" description="GerMN domain-containing protein" evidence="2">
    <location>
        <begin position="23"/>
        <end position="585"/>
    </location>
</feature>
<feature type="region of interest" description="Disordered" evidence="1">
    <location>
        <begin position="32"/>
        <end position="56"/>
    </location>
</feature>
<dbReference type="Proteomes" id="UP001185069">
    <property type="component" value="Unassembled WGS sequence"/>
</dbReference>
<dbReference type="Pfam" id="PF10647">
    <property type="entry name" value="Gmad1"/>
    <property type="match status" value="1"/>
</dbReference>
<feature type="compositionally biased region" description="Polar residues" evidence="1">
    <location>
        <begin position="36"/>
        <end position="50"/>
    </location>
</feature>
<dbReference type="InterPro" id="IPR019606">
    <property type="entry name" value="GerMN"/>
</dbReference>
<organism evidence="4 5">
    <name type="scientific">Arthrobacter russicus</name>
    <dbReference type="NCBI Taxonomy" id="172040"/>
    <lineage>
        <taxon>Bacteria</taxon>
        <taxon>Bacillati</taxon>
        <taxon>Actinomycetota</taxon>
        <taxon>Actinomycetes</taxon>
        <taxon>Micrococcales</taxon>
        <taxon>Micrococcaceae</taxon>
        <taxon>Arthrobacter</taxon>
    </lineage>
</organism>
<name>A0ABU1J850_9MICC</name>
<comment type="caution">
    <text evidence="4">The sequence shown here is derived from an EMBL/GenBank/DDBJ whole genome shotgun (WGS) entry which is preliminary data.</text>
</comment>
<proteinExistence type="predicted"/>
<dbReference type="SMART" id="SM00909">
    <property type="entry name" value="Germane"/>
    <property type="match status" value="1"/>
</dbReference>
<gene>
    <name evidence="4" type="ORF">JOE69_000828</name>
</gene>
<keyword evidence="5" id="KW-1185">Reference proteome</keyword>
<feature type="domain" description="GerMN" evidence="3">
    <location>
        <begin position="206"/>
        <end position="298"/>
    </location>
</feature>
<dbReference type="PROSITE" id="PS51257">
    <property type="entry name" value="PROKAR_LIPOPROTEIN"/>
    <property type="match status" value="1"/>
</dbReference>
<dbReference type="EMBL" id="JAVDQF010000001">
    <property type="protein sequence ID" value="MDR6268590.1"/>
    <property type="molecule type" value="Genomic_DNA"/>
</dbReference>
<evidence type="ECO:0000256" key="1">
    <source>
        <dbReference type="SAM" id="MobiDB-lite"/>
    </source>
</evidence>
<evidence type="ECO:0000259" key="3">
    <source>
        <dbReference type="SMART" id="SM00909"/>
    </source>
</evidence>
<protein>
    <recommendedName>
        <fullName evidence="3">GerMN domain-containing protein</fullName>
    </recommendedName>
</protein>
<dbReference type="InterPro" id="IPR018910">
    <property type="entry name" value="LpqB_C"/>
</dbReference>
<evidence type="ECO:0000313" key="4">
    <source>
        <dbReference type="EMBL" id="MDR6268590.1"/>
    </source>
</evidence>
<evidence type="ECO:0000256" key="2">
    <source>
        <dbReference type="SAM" id="SignalP"/>
    </source>
</evidence>
<feature type="signal peptide" evidence="2">
    <location>
        <begin position="1"/>
        <end position="22"/>
    </location>
</feature>